<dbReference type="Proteomes" id="UP000244898">
    <property type="component" value="Unassembled WGS sequence"/>
</dbReference>
<sequence>MPELERDDLFDAFRHRRHYATTGCRPYIDVRIGGLENGQRRLHSGDITPVEAAHIGDILSCSNDMVKLDIDISAQAGIERIEVKDGTDVLAHVQPEMERRMAGNRVRVQCEGAEYRGRSRRVDWDVSLKLHGATPLKTQAVNFWNADCEIKVEDDAVNWGYVTTGGAHAVDVWLNDASMGKLSFTSNITNFDIKLSEWDANELVQDCGGLGKAVRVTRLPDEPLPATLTHQVSVPLSSGQERCLFIRVVFEDGHIAWTSPIYVTRCDCRTQHGKQRVARNPVCSHRIQSASVCRCSKYSALDAQIA</sequence>
<dbReference type="EMBL" id="ONZG01000009">
    <property type="protein sequence ID" value="SPJ29963.1"/>
    <property type="molecule type" value="Genomic_DNA"/>
</dbReference>
<accession>A0A2R8CBX7</accession>
<dbReference type="OrthoDB" id="543560at2"/>
<dbReference type="AlphaFoldDB" id="A0A2R8CBX7"/>
<evidence type="ECO:0000313" key="2">
    <source>
        <dbReference type="Proteomes" id="UP000244898"/>
    </source>
</evidence>
<reference evidence="2" key="1">
    <citation type="submission" date="2018-03" db="EMBL/GenBank/DDBJ databases">
        <authorList>
            <person name="Rodrigo-Torres L."/>
            <person name="Arahal R. D."/>
            <person name="Lucena T."/>
        </authorList>
    </citation>
    <scope>NUCLEOTIDE SEQUENCE [LARGE SCALE GENOMIC DNA]</scope>
    <source>
        <strain evidence="2">CECT 7615</strain>
    </source>
</reference>
<dbReference type="RefSeq" id="WP_108789802.1">
    <property type="nucleotide sequence ID" value="NZ_ONZG01000009.1"/>
</dbReference>
<keyword evidence="2" id="KW-1185">Reference proteome</keyword>
<gene>
    <name evidence="1" type="ORF">TRM7615_03490</name>
</gene>
<proteinExistence type="predicted"/>
<name>A0A2R8CBX7_9RHOB</name>
<protein>
    <submittedName>
        <fullName evidence="1">Uncharacterized protein</fullName>
    </submittedName>
</protein>
<organism evidence="1 2">
    <name type="scientific">Falsiruegeria mediterranea M17</name>
    <dbReference type="NCBI Taxonomy" id="1200281"/>
    <lineage>
        <taxon>Bacteria</taxon>
        <taxon>Pseudomonadati</taxon>
        <taxon>Pseudomonadota</taxon>
        <taxon>Alphaproteobacteria</taxon>
        <taxon>Rhodobacterales</taxon>
        <taxon>Roseobacteraceae</taxon>
        <taxon>Falsiruegeria</taxon>
    </lineage>
</organism>
<evidence type="ECO:0000313" key="1">
    <source>
        <dbReference type="EMBL" id="SPJ29963.1"/>
    </source>
</evidence>